<dbReference type="RefSeq" id="WP_095606013.1">
    <property type="nucleotide sequence ID" value="NZ_NSKE01000004.1"/>
</dbReference>
<keyword evidence="1 2" id="KW-0732">Signal</keyword>
<dbReference type="Pfam" id="PF13205">
    <property type="entry name" value="Big_5"/>
    <property type="match status" value="4"/>
</dbReference>
<protein>
    <recommendedName>
        <fullName evidence="3">SbsA Ig-like domain-containing protein</fullName>
    </recommendedName>
</protein>
<evidence type="ECO:0000256" key="2">
    <source>
        <dbReference type="SAM" id="SignalP"/>
    </source>
</evidence>
<accession>A0A2A2GCF6</accession>
<comment type="caution">
    <text evidence="4">The sequence shown here is derived from an EMBL/GenBank/DDBJ whole genome shotgun (WGS) entry which is preliminary data.</text>
</comment>
<dbReference type="AlphaFoldDB" id="A0A2A2GCF6"/>
<sequence length="472" mass="52133">MLTNTYQSYFFILGFFITASMLNAGCSDGGPPGLSESLDETVSPIEVIDTFPEYADENIELDVSIQATFSASIDTSSINDSTFIVREGGIEISGTFSYSGSTVTFMPNRTFARNTSINTTITSQVADVEGNTMDQEYEWNFTTRPATTYEATPPTVIETNPKDGATDISANTNISARFSKTLNPETINSNTFYLRNNNGSIIPGSLSYTDSTATFSPSESLPDGVEYTATITNDIEDPFGNSPDQSYNWNFTTKEIDRTPPRVISTNPENHEEDVAFDIQITATFSERIDPATINSNTFRLRTNLNSISGSVSYEDSTAVFKPSSTLQDGIVFTAIITDGIQDLKGNSPPNNYSWNFITKEIDRTPPHIISTKPQNEEDDVPIDIQITATFSEQMSKSTINEDTFELYQWQWGQYRKLSGSVSYSGSTATFTPGTDLRDEQYYTVIISSDVTDLAGNALGATYRWDFETEDD</sequence>
<name>A0A2A2GCF6_9BACT</name>
<feature type="domain" description="SbsA Ig-like" evidence="3">
    <location>
        <begin position="43"/>
        <end position="143"/>
    </location>
</feature>
<feature type="domain" description="SbsA Ig-like" evidence="3">
    <location>
        <begin position="151"/>
        <end position="253"/>
    </location>
</feature>
<evidence type="ECO:0000313" key="5">
    <source>
        <dbReference type="Proteomes" id="UP000218831"/>
    </source>
</evidence>
<feature type="signal peptide" evidence="2">
    <location>
        <begin position="1"/>
        <end position="24"/>
    </location>
</feature>
<evidence type="ECO:0000259" key="3">
    <source>
        <dbReference type="Pfam" id="PF13205"/>
    </source>
</evidence>
<dbReference type="Proteomes" id="UP000218831">
    <property type="component" value="Unassembled WGS sequence"/>
</dbReference>
<organism evidence="4 5">
    <name type="scientific">Fodinibius salipaludis</name>
    <dbReference type="NCBI Taxonomy" id="2032627"/>
    <lineage>
        <taxon>Bacteria</taxon>
        <taxon>Pseudomonadati</taxon>
        <taxon>Balneolota</taxon>
        <taxon>Balneolia</taxon>
        <taxon>Balneolales</taxon>
        <taxon>Balneolaceae</taxon>
        <taxon>Fodinibius</taxon>
    </lineage>
</organism>
<dbReference type="EMBL" id="NSKE01000004">
    <property type="protein sequence ID" value="PAU94472.1"/>
    <property type="molecule type" value="Genomic_DNA"/>
</dbReference>
<proteinExistence type="predicted"/>
<gene>
    <name evidence="4" type="ORF">CK503_06645</name>
</gene>
<reference evidence="4 5" key="1">
    <citation type="submission" date="2017-08" db="EMBL/GenBank/DDBJ databases">
        <title>Aliifodinibius alkalisoli sp. nov., isolated from saline alkaline soil.</title>
        <authorList>
            <person name="Liu D."/>
            <person name="Zhang G."/>
        </authorList>
    </citation>
    <scope>NUCLEOTIDE SEQUENCE [LARGE SCALE GENOMIC DNA]</scope>
    <source>
        <strain evidence="4 5">WN023</strain>
    </source>
</reference>
<dbReference type="InterPro" id="IPR032812">
    <property type="entry name" value="SbsA_Ig"/>
</dbReference>
<dbReference type="Gene3D" id="2.60.40.1220">
    <property type="match status" value="4"/>
</dbReference>
<feature type="domain" description="SbsA Ig-like" evidence="3">
    <location>
        <begin position="257"/>
        <end position="359"/>
    </location>
</feature>
<feature type="domain" description="SbsA Ig-like" evidence="3">
    <location>
        <begin position="363"/>
        <end position="469"/>
    </location>
</feature>
<feature type="chain" id="PRO_5012652087" description="SbsA Ig-like domain-containing protein" evidence="2">
    <location>
        <begin position="25"/>
        <end position="472"/>
    </location>
</feature>
<dbReference type="InterPro" id="IPR014755">
    <property type="entry name" value="Cu-Rt/internalin_Ig-like"/>
</dbReference>
<evidence type="ECO:0000313" key="4">
    <source>
        <dbReference type="EMBL" id="PAU94472.1"/>
    </source>
</evidence>
<dbReference type="OrthoDB" id="2082707at2"/>
<keyword evidence="5" id="KW-1185">Reference proteome</keyword>
<evidence type="ECO:0000256" key="1">
    <source>
        <dbReference type="ARBA" id="ARBA00022729"/>
    </source>
</evidence>